<dbReference type="InterPro" id="IPR003682">
    <property type="entry name" value="rRNA_ssu_MeTfrase_G"/>
</dbReference>
<accession>A0A369TVS5</accession>
<dbReference type="OrthoDB" id="9808773at2"/>
<proteinExistence type="inferred from homology"/>
<evidence type="ECO:0000256" key="4">
    <source>
        <dbReference type="ARBA" id="ARBA00022679"/>
    </source>
</evidence>
<dbReference type="PANTHER" id="PTHR31760:SF0">
    <property type="entry name" value="S-ADENOSYL-L-METHIONINE-DEPENDENT METHYLTRANSFERASES SUPERFAMILY PROTEIN"/>
    <property type="match status" value="1"/>
</dbReference>
<feature type="binding site" evidence="6">
    <location>
        <position position="72"/>
    </location>
    <ligand>
        <name>S-adenosyl-L-methionine</name>
        <dbReference type="ChEBI" id="CHEBI:59789"/>
    </ligand>
</feature>
<organism evidence="7 8">
    <name type="scientific">Thalassococcus profundi</name>
    <dbReference type="NCBI Taxonomy" id="2282382"/>
    <lineage>
        <taxon>Bacteria</taxon>
        <taxon>Pseudomonadati</taxon>
        <taxon>Pseudomonadota</taxon>
        <taxon>Alphaproteobacteria</taxon>
        <taxon>Rhodobacterales</taxon>
        <taxon>Roseobacteraceae</taxon>
        <taxon>Thalassococcus</taxon>
    </lineage>
</organism>
<comment type="function">
    <text evidence="6">Specifically methylates the N7 position of guanine in position 527 of 16S rRNA.</text>
</comment>
<feature type="binding site" evidence="6">
    <location>
        <begin position="121"/>
        <end position="122"/>
    </location>
    <ligand>
        <name>S-adenosyl-L-methionine</name>
        <dbReference type="ChEBI" id="CHEBI:59789"/>
    </ligand>
</feature>
<evidence type="ECO:0000256" key="1">
    <source>
        <dbReference type="ARBA" id="ARBA00022490"/>
    </source>
</evidence>
<dbReference type="NCBIfam" id="TIGR00138">
    <property type="entry name" value="rsmG_gidB"/>
    <property type="match status" value="1"/>
</dbReference>
<comment type="subcellular location">
    <subcellularLocation>
        <location evidence="6">Cytoplasm</location>
    </subcellularLocation>
</comment>
<dbReference type="RefSeq" id="WP_114509257.1">
    <property type="nucleotide sequence ID" value="NZ_QPMK01000001.1"/>
</dbReference>
<dbReference type="PIRSF" id="PIRSF003078">
    <property type="entry name" value="GidB"/>
    <property type="match status" value="1"/>
</dbReference>
<keyword evidence="4 6" id="KW-0808">Transferase</keyword>
<sequence length="202" mass="22584">MEFAGLSVSRETIERLELFQKLLEKWTTKINLVSRSTLTDARERHLIDSAQLFHHMPRNALHWVDLGSGGGFPGLVIAILAKQLAPDLHVTLVESDTRKATFLRSIIRETEAEASVMNARIEALEPLDADVISARAVANLDKLLTWTHRHLSPDGTALFLKGETWKKEISDAQGQWSFSCKSHKSITEDNAVVLEIGDLSYV</sequence>
<dbReference type="Proteomes" id="UP000253977">
    <property type="component" value="Unassembled WGS sequence"/>
</dbReference>
<keyword evidence="2 6" id="KW-0698">rRNA processing</keyword>
<reference evidence="7 8" key="1">
    <citation type="submission" date="2018-07" db="EMBL/GenBank/DDBJ databases">
        <title>Thalassococcus profundi sp. nov., a marine bacterium isolated from deep seawater of Okinawa Trough.</title>
        <authorList>
            <person name="Yu M."/>
        </authorList>
    </citation>
    <scope>NUCLEOTIDE SEQUENCE [LARGE SCALE GENOMIC DNA]</scope>
    <source>
        <strain evidence="7 8">WRAS1</strain>
    </source>
</reference>
<comment type="caution">
    <text evidence="7">The sequence shown here is derived from an EMBL/GenBank/DDBJ whole genome shotgun (WGS) entry which is preliminary data.</text>
</comment>
<evidence type="ECO:0000256" key="3">
    <source>
        <dbReference type="ARBA" id="ARBA00022603"/>
    </source>
</evidence>
<comment type="catalytic activity">
    <reaction evidence="6">
        <text>guanosine(527) in 16S rRNA + S-adenosyl-L-methionine = N(7)-methylguanosine(527) in 16S rRNA + S-adenosyl-L-homocysteine</text>
        <dbReference type="Rhea" id="RHEA:42732"/>
        <dbReference type="Rhea" id="RHEA-COMP:10209"/>
        <dbReference type="Rhea" id="RHEA-COMP:10210"/>
        <dbReference type="ChEBI" id="CHEBI:57856"/>
        <dbReference type="ChEBI" id="CHEBI:59789"/>
        <dbReference type="ChEBI" id="CHEBI:74269"/>
        <dbReference type="ChEBI" id="CHEBI:74480"/>
        <dbReference type="EC" id="2.1.1.170"/>
    </reaction>
</comment>
<evidence type="ECO:0000256" key="6">
    <source>
        <dbReference type="HAMAP-Rule" id="MF_00074"/>
    </source>
</evidence>
<dbReference type="InterPro" id="IPR029063">
    <property type="entry name" value="SAM-dependent_MTases_sf"/>
</dbReference>
<protein>
    <recommendedName>
        <fullName evidence="6">Ribosomal RNA small subunit methyltransferase G</fullName>
        <ecNumber evidence="6">2.1.1.170</ecNumber>
    </recommendedName>
    <alternativeName>
        <fullName evidence="6">16S rRNA 7-methylguanosine methyltransferase</fullName>
        <shortName evidence="6">16S rRNA m7G methyltransferase</shortName>
    </alternativeName>
</protein>
<keyword evidence="8" id="KW-1185">Reference proteome</keyword>
<evidence type="ECO:0000256" key="2">
    <source>
        <dbReference type="ARBA" id="ARBA00022552"/>
    </source>
</evidence>
<dbReference type="Gene3D" id="3.40.50.150">
    <property type="entry name" value="Vaccinia Virus protein VP39"/>
    <property type="match status" value="1"/>
</dbReference>
<dbReference type="Pfam" id="PF02527">
    <property type="entry name" value="GidB"/>
    <property type="match status" value="1"/>
</dbReference>
<feature type="binding site" evidence="6">
    <location>
        <position position="135"/>
    </location>
    <ligand>
        <name>S-adenosyl-L-methionine</name>
        <dbReference type="ChEBI" id="CHEBI:59789"/>
    </ligand>
</feature>
<gene>
    <name evidence="6 7" type="primary">rsmG</name>
    <name evidence="7" type="ORF">DU478_02055</name>
</gene>
<feature type="binding site" evidence="6">
    <location>
        <position position="67"/>
    </location>
    <ligand>
        <name>S-adenosyl-L-methionine</name>
        <dbReference type="ChEBI" id="CHEBI:59789"/>
    </ligand>
</feature>
<dbReference type="AlphaFoldDB" id="A0A369TVS5"/>
<dbReference type="PANTHER" id="PTHR31760">
    <property type="entry name" value="S-ADENOSYL-L-METHIONINE-DEPENDENT METHYLTRANSFERASES SUPERFAMILY PROTEIN"/>
    <property type="match status" value="1"/>
</dbReference>
<evidence type="ECO:0000256" key="5">
    <source>
        <dbReference type="ARBA" id="ARBA00022691"/>
    </source>
</evidence>
<keyword evidence="5 6" id="KW-0949">S-adenosyl-L-methionine</keyword>
<comment type="caution">
    <text evidence="6">Lacks conserved residue(s) required for the propagation of feature annotation.</text>
</comment>
<name>A0A369TVS5_9RHOB</name>
<dbReference type="SUPFAM" id="SSF53335">
    <property type="entry name" value="S-adenosyl-L-methionine-dependent methyltransferases"/>
    <property type="match status" value="1"/>
</dbReference>
<evidence type="ECO:0000313" key="7">
    <source>
        <dbReference type="EMBL" id="RDD68277.1"/>
    </source>
</evidence>
<evidence type="ECO:0000313" key="8">
    <source>
        <dbReference type="Proteomes" id="UP000253977"/>
    </source>
</evidence>
<keyword evidence="3 6" id="KW-0489">Methyltransferase</keyword>
<dbReference type="GO" id="GO:0005829">
    <property type="term" value="C:cytosol"/>
    <property type="evidence" value="ECO:0007669"/>
    <property type="project" value="TreeGrafter"/>
</dbReference>
<keyword evidence="1 6" id="KW-0963">Cytoplasm</keyword>
<dbReference type="HAMAP" id="MF_00074">
    <property type="entry name" value="16SrRNA_methyltr_G"/>
    <property type="match status" value="1"/>
</dbReference>
<comment type="similarity">
    <text evidence="6">Belongs to the methyltransferase superfamily. RNA methyltransferase RsmG family.</text>
</comment>
<dbReference type="EC" id="2.1.1.170" evidence="6"/>
<dbReference type="GO" id="GO:0070043">
    <property type="term" value="F:rRNA (guanine-N7-)-methyltransferase activity"/>
    <property type="evidence" value="ECO:0007669"/>
    <property type="project" value="UniProtKB-UniRule"/>
</dbReference>
<dbReference type="EMBL" id="QPMK01000001">
    <property type="protein sequence ID" value="RDD68277.1"/>
    <property type="molecule type" value="Genomic_DNA"/>
</dbReference>